<dbReference type="PANTHER" id="PTHR33146">
    <property type="entry name" value="ENDONUCLEASE 4"/>
    <property type="match status" value="1"/>
</dbReference>
<keyword evidence="8" id="KW-1185">Reference proteome</keyword>
<evidence type="ECO:0000256" key="5">
    <source>
        <dbReference type="ARBA" id="ARBA00023157"/>
    </source>
</evidence>
<dbReference type="GO" id="GO:0003676">
    <property type="term" value="F:nucleic acid binding"/>
    <property type="evidence" value="ECO:0007669"/>
    <property type="project" value="InterPro"/>
</dbReference>
<reference evidence="8" key="1">
    <citation type="submission" date="2017-04" db="EMBL/GenBank/DDBJ databases">
        <authorList>
            <person name="Varghese N."/>
            <person name="Submissions S."/>
        </authorList>
    </citation>
    <scope>NUCLEOTIDE SEQUENCE [LARGE SCALE GENOMIC DNA]</scope>
    <source>
        <strain evidence="8">B4P</strain>
    </source>
</reference>
<dbReference type="GO" id="GO:0004519">
    <property type="term" value="F:endonuclease activity"/>
    <property type="evidence" value="ECO:0007669"/>
    <property type="project" value="UniProtKB-KW"/>
</dbReference>
<dbReference type="SUPFAM" id="SSF48537">
    <property type="entry name" value="Phospholipase C/P1 nuclease"/>
    <property type="match status" value="1"/>
</dbReference>
<dbReference type="OrthoDB" id="267579at2"/>
<dbReference type="GO" id="GO:0046872">
    <property type="term" value="F:metal ion binding"/>
    <property type="evidence" value="ECO:0007669"/>
    <property type="project" value="UniProtKB-KW"/>
</dbReference>
<dbReference type="Proteomes" id="UP000192903">
    <property type="component" value="Unassembled WGS sequence"/>
</dbReference>
<keyword evidence="6" id="KW-0325">Glycoprotein</keyword>
<evidence type="ECO:0000256" key="4">
    <source>
        <dbReference type="ARBA" id="ARBA00022801"/>
    </source>
</evidence>
<dbReference type="AlphaFoldDB" id="A0A1X7FTE1"/>
<keyword evidence="5" id="KW-1015">Disulfide bond</keyword>
<dbReference type="Pfam" id="PF02265">
    <property type="entry name" value="S1-P1_nuclease"/>
    <property type="match status" value="1"/>
</dbReference>
<name>A0A1X7FTE1_9HYPH</name>
<keyword evidence="3" id="KW-0255">Endonuclease</keyword>
<dbReference type="InterPro" id="IPR008947">
    <property type="entry name" value="PLipase_C/P1_nuclease_dom_sf"/>
</dbReference>
<gene>
    <name evidence="7" type="ORF">SAMN02982989_0642</name>
</gene>
<dbReference type="Gene3D" id="1.10.575.10">
    <property type="entry name" value="P1 Nuclease"/>
    <property type="match status" value="1"/>
</dbReference>
<dbReference type="PANTHER" id="PTHR33146:SF26">
    <property type="entry name" value="ENDONUCLEASE 4"/>
    <property type="match status" value="1"/>
</dbReference>
<keyword evidence="1" id="KW-0540">Nuclease</keyword>
<keyword evidence="2" id="KW-0479">Metal-binding</keyword>
<sequence>MVRMRIGVVVTLIAVLLVSTDAMAWGKKGHCIVARIAEDHLAKATVRRVGALLGADGSKDMASVASWADRPDVKRAPGRPMHTVRIAMDASGYEVARDCRWKRPCIVEAINHAEETLRNQGATLGRQIVALKDLIHFLGDIHQPLHTARNIGRQQVFLNGHKTMLHQVWDTRIIADQRLSCPKLAALLESDRSLQPSTGGAPEDWAVEGRDIAMREIFAETAPRGKSAAPTTLTDDYAGRHWPTVKNRLKQAGLRLAAALNRIYQ</sequence>
<dbReference type="EMBL" id="FXAF01000008">
    <property type="protein sequence ID" value="SMF57828.1"/>
    <property type="molecule type" value="Genomic_DNA"/>
</dbReference>
<protein>
    <submittedName>
        <fullName evidence="7">S1/P1 Nuclease</fullName>
    </submittedName>
</protein>
<evidence type="ECO:0000256" key="6">
    <source>
        <dbReference type="ARBA" id="ARBA00023180"/>
    </source>
</evidence>
<accession>A0A1X7FTE1</accession>
<evidence type="ECO:0000256" key="2">
    <source>
        <dbReference type="ARBA" id="ARBA00022723"/>
    </source>
</evidence>
<evidence type="ECO:0000313" key="7">
    <source>
        <dbReference type="EMBL" id="SMF57828.1"/>
    </source>
</evidence>
<evidence type="ECO:0000256" key="1">
    <source>
        <dbReference type="ARBA" id="ARBA00022722"/>
    </source>
</evidence>
<dbReference type="GO" id="GO:0006308">
    <property type="term" value="P:DNA catabolic process"/>
    <property type="evidence" value="ECO:0007669"/>
    <property type="project" value="InterPro"/>
</dbReference>
<evidence type="ECO:0000256" key="3">
    <source>
        <dbReference type="ARBA" id="ARBA00022759"/>
    </source>
</evidence>
<proteinExistence type="predicted"/>
<organism evidence="7 8">
    <name type="scientific">Xaviernesmea oryzae</name>
    <dbReference type="NCBI Taxonomy" id="464029"/>
    <lineage>
        <taxon>Bacteria</taxon>
        <taxon>Pseudomonadati</taxon>
        <taxon>Pseudomonadota</taxon>
        <taxon>Alphaproteobacteria</taxon>
        <taxon>Hyphomicrobiales</taxon>
        <taxon>Rhizobiaceae</taxon>
        <taxon>Rhizobium/Agrobacterium group</taxon>
        <taxon>Xaviernesmea</taxon>
    </lineage>
</organism>
<keyword evidence="4" id="KW-0378">Hydrolase</keyword>
<dbReference type="GO" id="GO:0016788">
    <property type="term" value="F:hydrolase activity, acting on ester bonds"/>
    <property type="evidence" value="ECO:0007669"/>
    <property type="project" value="InterPro"/>
</dbReference>
<dbReference type="STRING" id="464029.SAMN02982989_0642"/>
<evidence type="ECO:0000313" key="8">
    <source>
        <dbReference type="Proteomes" id="UP000192903"/>
    </source>
</evidence>
<dbReference type="InterPro" id="IPR003154">
    <property type="entry name" value="S1/P1nuclease"/>
</dbReference>
<dbReference type="CDD" id="cd11010">
    <property type="entry name" value="S1-P1_nuclease"/>
    <property type="match status" value="1"/>
</dbReference>